<evidence type="ECO:0000256" key="3">
    <source>
        <dbReference type="ARBA" id="ARBA00022691"/>
    </source>
</evidence>
<dbReference type="NCBIfam" id="NF001242">
    <property type="entry name" value="PRK00216.1-3"/>
    <property type="match status" value="1"/>
</dbReference>
<dbReference type="InterPro" id="IPR029063">
    <property type="entry name" value="SAM-dependent_MTases_sf"/>
</dbReference>
<dbReference type="Pfam" id="PF01209">
    <property type="entry name" value="Ubie_methyltran"/>
    <property type="match status" value="1"/>
</dbReference>
<comment type="pathway">
    <text evidence="4">Cofactor biosynthesis; ubiquinone biosynthesis.</text>
</comment>
<feature type="compositionally biased region" description="Basic residues" evidence="5">
    <location>
        <begin position="166"/>
        <end position="178"/>
    </location>
</feature>
<sequence>MDGVALCKIVARIKESNISDRMTPVPKTKKDAQANFDLFLKGCRALGLEARCDLFSFYDLRKKKHDVIMRTLQALARELDGAFWDKMRTLSDDSASDTDQDEQPDGPVTLIVRTNRPRPVSQGVQTSDEEREGNGNENVRRRASSSASGDKPKGRQRPVREETIVRRRRHTVMGRRNGKPVSMVESTFTKSKVVSRGGTKETTTSTRRLQDTELDSVSDLSSVRSVSDDEADDDKNPRRRLVADNAEFSEPEHEQELDRSTRPVAKRATPRASTKLASTLPSGGVSRKPSANLRIQQVTVPTQQRRRPPAVDTKVGRKRVSNGTPAPIKGVLKKGARLRERVDSEVSVESTSSFASSASSASSEHSASSSSLSTSQVNDEEQEEQVVVAEEKKKASPEAEPVSVVVEEDDDASSDTAVSLVMGVIGLGMMAVTGTGTVVFAELLGILNLGVAEGIGILEPEPQPWPFKLAARAARCAQAHSRGVMRPRQLSSAASSGGGGGSDATPARGGAAGPNGDGGDAEAATTHFGFKNVDVADKEELVGKVFHSVAEQYDVMNDLMSGTLHRVWKDDFVKTLLPLSVAGHGGKTIDVAGGTGDIAFRIVQQSGAMSPSEPPVHVTVCDINSSMLKVGEKRAQKLGLPASQLDFVQGNAESLPQFEDNTFDAYTIAFGIRNVTHIDKALEEAHRILKPGGRFMCLEFSHVANPVIKTIYEQYSFHVIPVVGQLVANDRDSYQYLVESIRKFPTQRKFERMIRDAGFSNVSHVDYTAGIVAVHTGFKL</sequence>
<comment type="function">
    <text evidence="4">Methyltransferase required for the conversion of 2-polyprenyl-6-methoxy-1,4-benzoquinol (DDMQH2) to 2-polyprenyl-3-methyl-6-methoxy-1,4-benzoquinol (DMQH2).</text>
</comment>
<feature type="binding site" evidence="4">
    <location>
        <position position="622"/>
    </location>
    <ligand>
        <name>S-adenosyl-L-methionine</name>
        <dbReference type="ChEBI" id="CHEBI:59789"/>
    </ligand>
</feature>
<evidence type="ECO:0000313" key="8">
    <source>
        <dbReference type="Proteomes" id="UP001642464"/>
    </source>
</evidence>
<dbReference type="GO" id="GO:0008168">
    <property type="term" value="F:methyltransferase activity"/>
    <property type="evidence" value="ECO:0007669"/>
    <property type="project" value="UniProtKB-KW"/>
</dbReference>
<comment type="caution">
    <text evidence="4">Lacks conserved residue(s) required for the propagation of feature annotation.</text>
</comment>
<evidence type="ECO:0000256" key="1">
    <source>
        <dbReference type="ARBA" id="ARBA00022603"/>
    </source>
</evidence>
<keyword evidence="3 4" id="KW-0949">S-adenosyl-L-methionine</keyword>
<feature type="compositionally biased region" description="Polar residues" evidence="5">
    <location>
        <begin position="271"/>
        <end position="281"/>
    </location>
</feature>
<feature type="region of interest" description="Disordered" evidence="5">
    <location>
        <begin position="480"/>
        <end position="524"/>
    </location>
</feature>
<dbReference type="PROSITE" id="PS01183">
    <property type="entry name" value="UBIE_1"/>
    <property type="match status" value="1"/>
</dbReference>
<evidence type="ECO:0000313" key="7">
    <source>
        <dbReference type="EMBL" id="CAK9024626.1"/>
    </source>
</evidence>
<dbReference type="PANTHER" id="PTHR43591:SF24">
    <property type="entry name" value="2-METHOXY-6-POLYPRENYL-1,4-BENZOQUINOL METHYLASE, MITOCHONDRIAL"/>
    <property type="match status" value="1"/>
</dbReference>
<evidence type="ECO:0000256" key="2">
    <source>
        <dbReference type="ARBA" id="ARBA00022679"/>
    </source>
</evidence>
<feature type="compositionally biased region" description="Basic and acidic residues" evidence="5">
    <location>
        <begin position="250"/>
        <end position="261"/>
    </location>
</feature>
<feature type="compositionally biased region" description="Basic and acidic residues" evidence="5">
    <location>
        <begin position="150"/>
        <end position="165"/>
    </location>
</feature>
<evidence type="ECO:0000256" key="4">
    <source>
        <dbReference type="HAMAP-Rule" id="MF_03191"/>
    </source>
</evidence>
<comment type="subcellular location">
    <subcellularLocation>
        <location evidence="4">Mitochondrion inner membrane</location>
        <topology evidence="4">Peripheral membrane protein</topology>
        <orientation evidence="4">Matrix side</orientation>
    </subcellularLocation>
</comment>
<keyword evidence="1 4" id="KW-0489">Methyltransferase</keyword>
<reference evidence="7 8" key="1">
    <citation type="submission" date="2024-02" db="EMBL/GenBank/DDBJ databases">
        <authorList>
            <person name="Chen Y."/>
            <person name="Shah S."/>
            <person name="Dougan E. K."/>
            <person name="Thang M."/>
            <person name="Chan C."/>
        </authorList>
    </citation>
    <scope>NUCLEOTIDE SEQUENCE [LARGE SCALE GENOMIC DNA]</scope>
</reference>
<dbReference type="CDD" id="cd02440">
    <property type="entry name" value="AdoMet_MTases"/>
    <property type="match status" value="1"/>
</dbReference>
<dbReference type="SUPFAM" id="SSF47576">
    <property type="entry name" value="Calponin-homology domain, CH-domain"/>
    <property type="match status" value="1"/>
</dbReference>
<feature type="region of interest" description="Disordered" evidence="5">
    <location>
        <begin position="91"/>
        <end position="410"/>
    </location>
</feature>
<name>A0ABP0KCT7_9DINO</name>
<dbReference type="PROSITE" id="PS51608">
    <property type="entry name" value="SAM_MT_UBIE"/>
    <property type="match status" value="1"/>
</dbReference>
<dbReference type="EC" id="2.1.1.201" evidence="4"/>
<protein>
    <recommendedName>
        <fullName evidence="4">2-methoxy-6-polyprenyl-1,4-benzoquinol methylase, mitochondrial</fullName>
        <ecNumber evidence="4">2.1.1.201</ecNumber>
    </recommendedName>
    <alternativeName>
        <fullName evidence="4">Ubiquinone biosynthesis methyltransferase COQ5</fullName>
    </alternativeName>
</protein>
<comment type="subunit">
    <text evidence="4">Component of a multi-subunit COQ enzyme complex.</text>
</comment>
<dbReference type="HAMAP" id="MF_01813">
    <property type="entry name" value="MenG_UbiE_methyltr"/>
    <property type="match status" value="1"/>
</dbReference>
<evidence type="ECO:0000259" key="6">
    <source>
        <dbReference type="PROSITE" id="PS50021"/>
    </source>
</evidence>
<proteinExistence type="inferred from homology"/>
<gene>
    <name evidence="7" type="ORF">SCF082_LOCUS16718</name>
</gene>
<keyword evidence="4" id="KW-0831">Ubiquinone biosynthesis</keyword>
<keyword evidence="8" id="KW-1185">Reference proteome</keyword>
<comment type="caution">
    <text evidence="7">The sequence shown here is derived from an EMBL/GenBank/DDBJ whole genome shotgun (WGS) entry which is preliminary data.</text>
</comment>
<feature type="compositionally biased region" description="Low complexity" evidence="5">
    <location>
        <begin position="345"/>
        <end position="375"/>
    </location>
</feature>
<feature type="domain" description="Calponin-homology (CH)" evidence="6">
    <location>
        <begin position="1"/>
        <end position="80"/>
    </location>
</feature>
<dbReference type="InterPro" id="IPR004033">
    <property type="entry name" value="UbiE/COQ5_MeTrFase"/>
</dbReference>
<dbReference type="EMBL" id="CAXAMM010010947">
    <property type="protein sequence ID" value="CAK9024626.1"/>
    <property type="molecule type" value="Genomic_DNA"/>
</dbReference>
<dbReference type="NCBIfam" id="TIGR01934">
    <property type="entry name" value="MenG_MenH_UbiE"/>
    <property type="match status" value="1"/>
</dbReference>
<feature type="binding site" evidence="4">
    <location>
        <begin position="651"/>
        <end position="652"/>
    </location>
    <ligand>
        <name>S-adenosyl-L-methionine</name>
        <dbReference type="ChEBI" id="CHEBI:59789"/>
    </ligand>
</feature>
<dbReference type="PANTHER" id="PTHR43591">
    <property type="entry name" value="METHYLTRANSFERASE"/>
    <property type="match status" value="1"/>
</dbReference>
<dbReference type="PROSITE" id="PS50021">
    <property type="entry name" value="CH"/>
    <property type="match status" value="1"/>
</dbReference>
<dbReference type="InterPro" id="IPR023576">
    <property type="entry name" value="UbiE/COQ5_MeTrFase_CS"/>
</dbReference>
<dbReference type="InterPro" id="IPR001715">
    <property type="entry name" value="CH_dom"/>
</dbReference>
<feature type="compositionally biased region" description="Acidic residues" evidence="5">
    <location>
        <begin position="94"/>
        <end position="104"/>
    </location>
</feature>
<organism evidence="7 8">
    <name type="scientific">Durusdinium trenchii</name>
    <dbReference type="NCBI Taxonomy" id="1381693"/>
    <lineage>
        <taxon>Eukaryota</taxon>
        <taxon>Sar</taxon>
        <taxon>Alveolata</taxon>
        <taxon>Dinophyceae</taxon>
        <taxon>Suessiales</taxon>
        <taxon>Symbiodiniaceae</taxon>
        <taxon>Durusdinium</taxon>
    </lineage>
</organism>
<dbReference type="CDD" id="cd00014">
    <property type="entry name" value="CH_SF"/>
    <property type="match status" value="1"/>
</dbReference>
<feature type="binding site" evidence="4">
    <location>
        <position position="595"/>
    </location>
    <ligand>
        <name>S-adenosyl-L-methionine</name>
        <dbReference type="ChEBI" id="CHEBI:59789"/>
    </ligand>
</feature>
<dbReference type="Gene3D" id="3.40.50.150">
    <property type="entry name" value="Vaccinia Virus protein VP39"/>
    <property type="match status" value="1"/>
</dbReference>
<keyword evidence="4" id="KW-0999">Mitochondrion inner membrane</keyword>
<comment type="catalytic activity">
    <reaction evidence="4">
        <text>a 2-methoxy-6-(all-trans-polyprenyl)benzene-1,4-diol + S-adenosyl-L-methionine = a 5-methoxy-2-methyl-3-(all-trans-polyprenyl)benzene-1,4-diol + S-adenosyl-L-homocysteine + H(+)</text>
        <dbReference type="Rhea" id="RHEA:28286"/>
        <dbReference type="Rhea" id="RHEA-COMP:10858"/>
        <dbReference type="Rhea" id="RHEA-COMP:10859"/>
        <dbReference type="ChEBI" id="CHEBI:15378"/>
        <dbReference type="ChEBI" id="CHEBI:57856"/>
        <dbReference type="ChEBI" id="CHEBI:59789"/>
        <dbReference type="ChEBI" id="CHEBI:84166"/>
        <dbReference type="ChEBI" id="CHEBI:84167"/>
        <dbReference type="EC" id="2.1.1.201"/>
    </reaction>
</comment>
<keyword evidence="2 4" id="KW-0808">Transferase</keyword>
<keyword evidence="4" id="KW-0472">Membrane</keyword>
<evidence type="ECO:0000256" key="5">
    <source>
        <dbReference type="SAM" id="MobiDB-lite"/>
    </source>
</evidence>
<accession>A0ABP0KCT7</accession>
<feature type="compositionally biased region" description="Low complexity" evidence="5">
    <location>
        <begin position="215"/>
        <end position="225"/>
    </location>
</feature>
<keyword evidence="4" id="KW-0496">Mitochondrion</keyword>
<dbReference type="SUPFAM" id="SSF53335">
    <property type="entry name" value="S-adenosyl-L-methionine-dependent methyltransferases"/>
    <property type="match status" value="1"/>
</dbReference>
<comment type="similarity">
    <text evidence="4">Belongs to the class I-like SAM-binding methyltransferase superfamily. MenG/UbiE family.</text>
</comment>
<dbReference type="Gene3D" id="1.10.418.10">
    <property type="entry name" value="Calponin-like domain"/>
    <property type="match status" value="1"/>
</dbReference>
<dbReference type="Proteomes" id="UP001642464">
    <property type="component" value="Unassembled WGS sequence"/>
</dbReference>
<dbReference type="GO" id="GO:0032259">
    <property type="term" value="P:methylation"/>
    <property type="evidence" value="ECO:0007669"/>
    <property type="project" value="UniProtKB-KW"/>
</dbReference>
<dbReference type="InterPro" id="IPR036872">
    <property type="entry name" value="CH_dom_sf"/>
</dbReference>